<comment type="caution">
    <text evidence="1">The sequence shown here is derived from an EMBL/GenBank/DDBJ whole genome shotgun (WGS) entry which is preliminary data.</text>
</comment>
<gene>
    <name evidence="1" type="ORF">TH4_19780</name>
</gene>
<organism evidence="1 2">
    <name type="scientific">Thalassospira tepidiphila MCCC 1A03514</name>
    <dbReference type="NCBI Taxonomy" id="1177930"/>
    <lineage>
        <taxon>Bacteria</taxon>
        <taxon>Pseudomonadati</taxon>
        <taxon>Pseudomonadota</taxon>
        <taxon>Alphaproteobacteria</taxon>
        <taxon>Rhodospirillales</taxon>
        <taxon>Thalassospiraceae</taxon>
        <taxon>Thalassospira</taxon>
    </lineage>
</organism>
<accession>A0A853KV60</accession>
<sequence>MRKPSKTHEIFKIFWFAGDCVLGKMFKKYANTLFEGQAGPFKPLRACHSGAIMRQDLLCKGVVGHKKYA</sequence>
<proteinExistence type="predicted"/>
<dbReference type="EMBL" id="JPVZ01000013">
    <property type="protein sequence ID" value="OAZ07841.1"/>
    <property type="molecule type" value="Genomic_DNA"/>
</dbReference>
<reference evidence="1 2" key="1">
    <citation type="submission" date="2014-07" db="EMBL/GenBank/DDBJ databases">
        <title>Draft genome sequence of Thalassospira tepidiphila 1-1B.</title>
        <authorList>
            <person name="Lai Q."/>
            <person name="Shao Z."/>
        </authorList>
    </citation>
    <scope>NUCLEOTIDE SEQUENCE [LARGE SCALE GENOMIC DNA]</scope>
    <source>
        <strain evidence="1 2">MCCC 1A03514</strain>
    </source>
</reference>
<name>A0A853KV60_9PROT</name>
<protein>
    <submittedName>
        <fullName evidence="1">Uncharacterized protein</fullName>
    </submittedName>
</protein>
<evidence type="ECO:0000313" key="2">
    <source>
        <dbReference type="Proteomes" id="UP000094009"/>
    </source>
</evidence>
<dbReference type="AlphaFoldDB" id="A0A853KV60"/>
<evidence type="ECO:0000313" key="1">
    <source>
        <dbReference type="EMBL" id="OAZ07841.1"/>
    </source>
</evidence>
<dbReference type="Proteomes" id="UP000094009">
    <property type="component" value="Unassembled WGS sequence"/>
</dbReference>